<evidence type="ECO:0000259" key="1">
    <source>
        <dbReference type="Pfam" id="PF08385"/>
    </source>
</evidence>
<reference evidence="2 3" key="1">
    <citation type="submission" date="2020-04" db="EMBL/GenBank/DDBJ databases">
        <title>Perkinsus olseni comparative genomics.</title>
        <authorList>
            <person name="Bogema D.R."/>
        </authorList>
    </citation>
    <scope>NUCLEOTIDE SEQUENCE [LARGE SCALE GENOMIC DNA]</scope>
    <source>
        <strain evidence="2 3">ATCC PRA-207</strain>
    </source>
</reference>
<dbReference type="GO" id="GO:0007018">
    <property type="term" value="P:microtubule-based movement"/>
    <property type="evidence" value="ECO:0007669"/>
    <property type="project" value="InterPro"/>
</dbReference>
<dbReference type="GO" id="GO:0030286">
    <property type="term" value="C:dynein complex"/>
    <property type="evidence" value="ECO:0007669"/>
    <property type="project" value="InterPro"/>
</dbReference>
<keyword evidence="3" id="KW-1185">Reference proteome</keyword>
<organism evidence="2 3">
    <name type="scientific">Perkinsus olseni</name>
    <name type="common">Perkinsus atlanticus</name>
    <dbReference type="NCBI Taxonomy" id="32597"/>
    <lineage>
        <taxon>Eukaryota</taxon>
        <taxon>Sar</taxon>
        <taxon>Alveolata</taxon>
        <taxon>Perkinsozoa</taxon>
        <taxon>Perkinsea</taxon>
        <taxon>Perkinsida</taxon>
        <taxon>Perkinsidae</taxon>
        <taxon>Perkinsus</taxon>
    </lineage>
</organism>
<dbReference type="InterPro" id="IPR026983">
    <property type="entry name" value="DHC"/>
</dbReference>
<dbReference type="EMBL" id="JABANO010027041">
    <property type="protein sequence ID" value="KAF4717525.1"/>
    <property type="molecule type" value="Genomic_DNA"/>
</dbReference>
<protein>
    <submittedName>
        <fullName evidence="2">Dynein heavy chain 10, axonemal</fullName>
    </submittedName>
</protein>
<dbReference type="Proteomes" id="UP000553632">
    <property type="component" value="Unassembled WGS sequence"/>
</dbReference>
<dbReference type="InterPro" id="IPR013594">
    <property type="entry name" value="Dynein_heavy_tail"/>
</dbReference>
<feature type="domain" description="Dynein heavy chain tail" evidence="1">
    <location>
        <begin position="3"/>
        <end position="162"/>
    </location>
</feature>
<sequence length="425" mass="47757">MQSLLDSPKGQQACGDYVELGKAILKYEKDLFGEWRKAAAMTATECLNRSILAVEKHEGRASSTYAVNFAPELIELMKEAQNFDLIGGFELPGAVLNLALQMDKYKDYAEQLRVMLQGYEEAIGGLTMVQCKVLHTQIADLHKCLRPGLTPLNWNSLGIVDFVESATRGIAAFKNIREQVEKSEERVQAVVESIEQSILVRPFDWTKTDLSPSPSTSTLAEDSVDSSSDYQRVMDVQEFYDFFETHRLSEVEKLVDQYEAIGPFLIKIEETTAGTKSGAAESMREYYAYWERKFFNAITTALVRGLSTFQVLLTSTAAASNQRPPLIKIRSEFNPPEVVVGSLHGVFKLITKLLQNVLHSSAAFVRWMDGTCLLVPTQSTELDEEKALAFSFYKDVSQNPALIEMTMTIQNSVQQVFQTINKFMR</sequence>
<dbReference type="PANTHER" id="PTHR22878:SF63">
    <property type="entry name" value="DYNEIN AXONEMAL HEAVY CHAIN 10"/>
    <property type="match status" value="1"/>
</dbReference>
<name>A0A7J6RA36_PEROL</name>
<evidence type="ECO:0000313" key="2">
    <source>
        <dbReference type="EMBL" id="KAF4717525.1"/>
    </source>
</evidence>
<comment type="caution">
    <text evidence="2">The sequence shown here is derived from an EMBL/GenBank/DDBJ whole genome shotgun (WGS) entry which is preliminary data.</text>
</comment>
<dbReference type="AlphaFoldDB" id="A0A7J6RA36"/>
<feature type="non-terminal residue" evidence="2">
    <location>
        <position position="425"/>
    </location>
</feature>
<accession>A0A7J6RA36</accession>
<evidence type="ECO:0000313" key="3">
    <source>
        <dbReference type="Proteomes" id="UP000553632"/>
    </source>
</evidence>
<dbReference type="GO" id="GO:0051959">
    <property type="term" value="F:dynein light intermediate chain binding"/>
    <property type="evidence" value="ECO:0007669"/>
    <property type="project" value="InterPro"/>
</dbReference>
<dbReference type="PANTHER" id="PTHR22878">
    <property type="entry name" value="DYNEIN HEAVY CHAIN 6, AXONEMAL-LIKE-RELATED"/>
    <property type="match status" value="1"/>
</dbReference>
<dbReference type="Pfam" id="PF08385">
    <property type="entry name" value="DHC_N1"/>
    <property type="match status" value="1"/>
</dbReference>
<gene>
    <name evidence="2" type="primary">DNAH10_4</name>
    <name evidence="2" type="ORF">FOZ63_005406</name>
</gene>
<proteinExistence type="predicted"/>
<dbReference type="GO" id="GO:0045505">
    <property type="term" value="F:dynein intermediate chain binding"/>
    <property type="evidence" value="ECO:0007669"/>
    <property type="project" value="InterPro"/>
</dbReference>